<feature type="transmembrane region" description="Helical" evidence="7">
    <location>
        <begin position="21"/>
        <end position="41"/>
    </location>
</feature>
<evidence type="ECO:0000256" key="1">
    <source>
        <dbReference type="ARBA" id="ARBA00004651"/>
    </source>
</evidence>
<gene>
    <name evidence="8" type="ORF">FCI23_45890</name>
</gene>
<evidence type="ECO:0000256" key="7">
    <source>
        <dbReference type="SAM" id="Phobius"/>
    </source>
</evidence>
<accession>A0A4U0RTA7</accession>
<dbReference type="EMBL" id="SUMC01000108">
    <property type="protein sequence ID" value="TJZ99393.1"/>
    <property type="molecule type" value="Genomic_DNA"/>
</dbReference>
<keyword evidence="5 7" id="KW-1133">Transmembrane helix</keyword>
<feature type="transmembrane region" description="Helical" evidence="7">
    <location>
        <begin position="308"/>
        <end position="328"/>
    </location>
</feature>
<keyword evidence="6 7" id="KW-0472">Membrane</keyword>
<dbReference type="PANTHER" id="PTHR30106">
    <property type="entry name" value="INNER MEMBRANE PROTEIN YEIH-RELATED"/>
    <property type="match status" value="1"/>
</dbReference>
<dbReference type="Proteomes" id="UP000305778">
    <property type="component" value="Unassembled WGS sequence"/>
</dbReference>
<keyword evidence="3" id="KW-1003">Cell membrane</keyword>
<evidence type="ECO:0000256" key="4">
    <source>
        <dbReference type="ARBA" id="ARBA00022692"/>
    </source>
</evidence>
<organism evidence="8 9">
    <name type="scientific">Actinacidiphila oryziradicis</name>
    <dbReference type="NCBI Taxonomy" id="2571141"/>
    <lineage>
        <taxon>Bacteria</taxon>
        <taxon>Bacillati</taxon>
        <taxon>Actinomycetota</taxon>
        <taxon>Actinomycetes</taxon>
        <taxon>Kitasatosporales</taxon>
        <taxon>Streptomycetaceae</taxon>
        <taxon>Actinacidiphila</taxon>
    </lineage>
</organism>
<proteinExistence type="inferred from homology"/>
<dbReference type="PANTHER" id="PTHR30106:SF2">
    <property type="entry name" value="UPF0324 INNER MEMBRANE PROTEIN YEIH"/>
    <property type="match status" value="1"/>
</dbReference>
<dbReference type="Pfam" id="PF03601">
    <property type="entry name" value="Cons_hypoth698"/>
    <property type="match status" value="1"/>
</dbReference>
<dbReference type="GO" id="GO:0005886">
    <property type="term" value="C:plasma membrane"/>
    <property type="evidence" value="ECO:0007669"/>
    <property type="project" value="UniProtKB-SubCell"/>
</dbReference>
<name>A0A4U0RTA7_9ACTN</name>
<comment type="caution">
    <text evidence="8">The sequence shown here is derived from an EMBL/GenBank/DDBJ whole genome shotgun (WGS) entry which is preliminary data.</text>
</comment>
<feature type="transmembrane region" description="Helical" evidence="7">
    <location>
        <begin position="164"/>
        <end position="184"/>
    </location>
</feature>
<evidence type="ECO:0000256" key="5">
    <source>
        <dbReference type="ARBA" id="ARBA00022989"/>
    </source>
</evidence>
<protein>
    <submittedName>
        <fullName evidence="8">Putative sulfate exporter family transporter</fullName>
    </submittedName>
</protein>
<evidence type="ECO:0000313" key="9">
    <source>
        <dbReference type="Proteomes" id="UP000305778"/>
    </source>
</evidence>
<dbReference type="OrthoDB" id="9766798at2"/>
<dbReference type="RefSeq" id="WP_136729978.1">
    <property type="nucleotide sequence ID" value="NZ_SUMC01000108.1"/>
</dbReference>
<evidence type="ECO:0000256" key="6">
    <source>
        <dbReference type="ARBA" id="ARBA00023136"/>
    </source>
</evidence>
<evidence type="ECO:0000256" key="3">
    <source>
        <dbReference type="ARBA" id="ARBA00022475"/>
    </source>
</evidence>
<feature type="transmembrane region" description="Helical" evidence="7">
    <location>
        <begin position="276"/>
        <end position="296"/>
    </location>
</feature>
<evidence type="ECO:0000256" key="2">
    <source>
        <dbReference type="ARBA" id="ARBA00007977"/>
    </source>
</evidence>
<feature type="transmembrane region" description="Helical" evidence="7">
    <location>
        <begin position="335"/>
        <end position="357"/>
    </location>
</feature>
<keyword evidence="9" id="KW-1185">Reference proteome</keyword>
<sequence length="358" mass="36453">MNASHTHAHTHALPRPARSPVVWGPGIAVTAVAAAVAYAVAHWVPGLNPSIVAVLLGALVTNLHLHRSVLHAGTKLAGKRLLRCAVVLLGLQLSLPELAHLGGRGLAVVIVTVAITFAGSQLLARWLGVSPARGLLVATGFSICGASAVAAMEPVADGDEEDTGVAVALVTLCGSLAIIVLPLLRGPLGLDVTDFGSWVGASVHDVGQTVATAQRVPGALTTAVVVKLTRVVLLAPLVAGATFAKRRRKLRADQYTEKSGSGAEGDAKNTRMPPPVPLFVAGFLVAIALTSTGWLPTGLLSAAKTAQSILLVAALFGLGTGIHVPALVRTGRRSLVLGLASWVLVAAVAYAGVRIAAL</sequence>
<feature type="transmembrane region" description="Helical" evidence="7">
    <location>
        <begin position="135"/>
        <end position="152"/>
    </location>
</feature>
<comment type="similarity">
    <text evidence="2">Belongs to the UPF0324 family.</text>
</comment>
<keyword evidence="4 7" id="KW-0812">Transmembrane</keyword>
<reference evidence="8 9" key="1">
    <citation type="submission" date="2019-04" db="EMBL/GenBank/DDBJ databases">
        <title>Streptomyces oryziradicis sp. nov., a novel actinomycete isolated from rhizosphere soil of rice (Oryza sativa L.).</title>
        <authorList>
            <person name="Li C."/>
        </authorList>
    </citation>
    <scope>NUCLEOTIDE SEQUENCE [LARGE SCALE GENOMIC DNA]</scope>
    <source>
        <strain evidence="8 9">NEAU-C40</strain>
    </source>
</reference>
<dbReference type="InterPro" id="IPR018383">
    <property type="entry name" value="UPF0324_pro"/>
</dbReference>
<dbReference type="AlphaFoldDB" id="A0A4U0RTA7"/>
<evidence type="ECO:0000313" key="8">
    <source>
        <dbReference type="EMBL" id="TJZ99393.1"/>
    </source>
</evidence>
<comment type="subcellular location">
    <subcellularLocation>
        <location evidence="1">Cell membrane</location>
        <topology evidence="1">Multi-pass membrane protein</topology>
    </subcellularLocation>
</comment>
<feature type="transmembrane region" description="Helical" evidence="7">
    <location>
        <begin position="101"/>
        <end position="123"/>
    </location>
</feature>